<dbReference type="Proteomes" id="UP000824232">
    <property type="component" value="Unassembled WGS sequence"/>
</dbReference>
<keyword evidence="7 12" id="KW-0227">DNA damage</keyword>
<comment type="subcellular location">
    <subcellularLocation>
        <location evidence="1 12 13">Cytoplasm</location>
    </subcellularLocation>
</comment>
<keyword evidence="6 12" id="KW-0547">Nucleotide-binding</keyword>
<evidence type="ECO:0000256" key="3">
    <source>
        <dbReference type="ARBA" id="ARBA00020170"/>
    </source>
</evidence>
<dbReference type="GO" id="GO:0005737">
    <property type="term" value="C:cytoplasm"/>
    <property type="evidence" value="ECO:0007669"/>
    <property type="project" value="UniProtKB-SubCell"/>
</dbReference>
<dbReference type="InterPro" id="IPR042174">
    <property type="entry name" value="RecF_2"/>
</dbReference>
<evidence type="ECO:0000259" key="14">
    <source>
        <dbReference type="Pfam" id="PF02463"/>
    </source>
</evidence>
<feature type="binding site" evidence="12">
    <location>
        <begin position="30"/>
        <end position="37"/>
    </location>
    <ligand>
        <name>ATP</name>
        <dbReference type="ChEBI" id="CHEBI:30616"/>
    </ligand>
</feature>
<evidence type="ECO:0000256" key="4">
    <source>
        <dbReference type="ARBA" id="ARBA00022490"/>
    </source>
</evidence>
<dbReference type="GO" id="GO:0003697">
    <property type="term" value="F:single-stranded DNA binding"/>
    <property type="evidence" value="ECO:0007669"/>
    <property type="project" value="UniProtKB-UniRule"/>
</dbReference>
<reference evidence="15" key="2">
    <citation type="journal article" date="2021" name="PeerJ">
        <title>Extensive microbial diversity within the chicken gut microbiome revealed by metagenomics and culture.</title>
        <authorList>
            <person name="Gilroy R."/>
            <person name="Ravi A."/>
            <person name="Getino M."/>
            <person name="Pursley I."/>
            <person name="Horton D.L."/>
            <person name="Alikhan N.F."/>
            <person name="Baker D."/>
            <person name="Gharbi K."/>
            <person name="Hall N."/>
            <person name="Watson M."/>
            <person name="Adriaenssens E.M."/>
            <person name="Foster-Nyarko E."/>
            <person name="Jarju S."/>
            <person name="Secka A."/>
            <person name="Antonio M."/>
            <person name="Oren A."/>
            <person name="Chaudhuri R.R."/>
            <person name="La Ragione R."/>
            <person name="Hildebrand F."/>
            <person name="Pallen M.J."/>
        </authorList>
    </citation>
    <scope>NUCLEOTIDE SEQUENCE</scope>
    <source>
        <strain evidence="15">CHK184-20233</strain>
    </source>
</reference>
<evidence type="ECO:0000313" key="16">
    <source>
        <dbReference type="Proteomes" id="UP000824232"/>
    </source>
</evidence>
<dbReference type="PANTHER" id="PTHR32182:SF0">
    <property type="entry name" value="DNA REPLICATION AND REPAIR PROTEIN RECF"/>
    <property type="match status" value="1"/>
</dbReference>
<evidence type="ECO:0000256" key="9">
    <source>
        <dbReference type="ARBA" id="ARBA00023125"/>
    </source>
</evidence>
<dbReference type="PANTHER" id="PTHR32182">
    <property type="entry name" value="DNA REPLICATION AND REPAIR PROTEIN RECF"/>
    <property type="match status" value="1"/>
</dbReference>
<sequence>MIIRSLKVTNFRNYDKFNITLGSKMNIFIGNNASGKTNILEAIAILGLTKSFRNGLDADVIKFDRKKAVIEGRVLNNKQIKDLKIEFLEKDKNIFVNNKKVKKYASYISNLNIIIFTPNDLDIIKGSPSIRRNLLNMALSQISYSYLVTYNEYNKILKTRNEYLKILFTNGIADKAYLDVLTDKLVEKAVLIYRERFKYLSLINSYISDIYNNITEDKRLLKIEYSPNISISSYEEEELRKVLINTYKKNYRRELSAGMTLFGPHRDDFSFIMDNNIDMKIYASEGQQKCAVLAYKLASIPIFKENNGTNPVLLLDDIFSELDLTKRNKLLKYVSRDIQSIITTTDLKNISKKTLDSAVIFKVNEGKVERS</sequence>
<dbReference type="Pfam" id="PF02463">
    <property type="entry name" value="SMC_N"/>
    <property type="match status" value="1"/>
</dbReference>
<accession>A0A9D1DVF1</accession>
<dbReference type="GO" id="GO:0006302">
    <property type="term" value="P:double-strand break repair"/>
    <property type="evidence" value="ECO:0007669"/>
    <property type="project" value="TreeGrafter"/>
</dbReference>
<evidence type="ECO:0000256" key="12">
    <source>
        <dbReference type="HAMAP-Rule" id="MF_00365"/>
    </source>
</evidence>
<feature type="domain" description="RecF/RecN/SMC N-terminal" evidence="14">
    <location>
        <begin position="3"/>
        <end position="353"/>
    </location>
</feature>
<dbReference type="GO" id="GO:0000731">
    <property type="term" value="P:DNA synthesis involved in DNA repair"/>
    <property type="evidence" value="ECO:0007669"/>
    <property type="project" value="TreeGrafter"/>
</dbReference>
<gene>
    <name evidence="12 15" type="primary">recF</name>
    <name evidence="15" type="ORF">IAB38_06645</name>
</gene>
<keyword evidence="10 12" id="KW-0234">DNA repair</keyword>
<dbReference type="GO" id="GO:0005524">
    <property type="term" value="F:ATP binding"/>
    <property type="evidence" value="ECO:0007669"/>
    <property type="project" value="UniProtKB-UniRule"/>
</dbReference>
<evidence type="ECO:0000256" key="2">
    <source>
        <dbReference type="ARBA" id="ARBA00008016"/>
    </source>
</evidence>
<protein>
    <recommendedName>
        <fullName evidence="3 12">DNA replication and repair protein RecF</fullName>
    </recommendedName>
</protein>
<evidence type="ECO:0000256" key="8">
    <source>
        <dbReference type="ARBA" id="ARBA00022840"/>
    </source>
</evidence>
<evidence type="ECO:0000256" key="1">
    <source>
        <dbReference type="ARBA" id="ARBA00004496"/>
    </source>
</evidence>
<comment type="function">
    <text evidence="12 13">The RecF protein is involved in DNA metabolism; it is required for DNA replication and normal SOS inducibility. RecF binds preferentially to single-stranded, linear DNA. It also seems to bind ATP.</text>
</comment>
<dbReference type="PROSITE" id="PS00618">
    <property type="entry name" value="RECF_2"/>
    <property type="match status" value="1"/>
</dbReference>
<dbReference type="GO" id="GO:0006260">
    <property type="term" value="P:DNA replication"/>
    <property type="evidence" value="ECO:0007669"/>
    <property type="project" value="UniProtKB-UniRule"/>
</dbReference>
<keyword evidence="9 12" id="KW-0238">DNA-binding</keyword>
<comment type="similarity">
    <text evidence="2 12 13">Belongs to the RecF family.</text>
</comment>
<dbReference type="NCBIfam" id="TIGR00611">
    <property type="entry name" value="recf"/>
    <property type="match status" value="1"/>
</dbReference>
<evidence type="ECO:0000313" key="15">
    <source>
        <dbReference type="EMBL" id="HIR59713.1"/>
    </source>
</evidence>
<keyword evidence="8 12" id="KW-0067">ATP-binding</keyword>
<keyword evidence="5 12" id="KW-0235">DNA replication</keyword>
<dbReference type="InterPro" id="IPR003395">
    <property type="entry name" value="RecF/RecN/SMC_N"/>
</dbReference>
<dbReference type="Gene3D" id="3.40.50.300">
    <property type="entry name" value="P-loop containing nucleotide triphosphate hydrolases"/>
    <property type="match status" value="1"/>
</dbReference>
<evidence type="ECO:0000256" key="11">
    <source>
        <dbReference type="ARBA" id="ARBA00023236"/>
    </source>
</evidence>
<name>A0A9D1DVF1_9FIRM</name>
<evidence type="ECO:0000256" key="5">
    <source>
        <dbReference type="ARBA" id="ARBA00022705"/>
    </source>
</evidence>
<dbReference type="EMBL" id="DVHC01000062">
    <property type="protein sequence ID" value="HIR59713.1"/>
    <property type="molecule type" value="Genomic_DNA"/>
</dbReference>
<dbReference type="HAMAP" id="MF_00365">
    <property type="entry name" value="RecF"/>
    <property type="match status" value="1"/>
</dbReference>
<dbReference type="InterPro" id="IPR018078">
    <property type="entry name" value="DNA-binding_RecF_CS"/>
</dbReference>
<dbReference type="InterPro" id="IPR027417">
    <property type="entry name" value="P-loop_NTPase"/>
</dbReference>
<dbReference type="InterPro" id="IPR001238">
    <property type="entry name" value="DNA-binding_RecF"/>
</dbReference>
<evidence type="ECO:0000256" key="10">
    <source>
        <dbReference type="ARBA" id="ARBA00023204"/>
    </source>
</evidence>
<dbReference type="Gene3D" id="1.20.1050.90">
    <property type="entry name" value="RecF/RecN/SMC, N-terminal domain"/>
    <property type="match status" value="1"/>
</dbReference>
<dbReference type="GO" id="GO:0009432">
    <property type="term" value="P:SOS response"/>
    <property type="evidence" value="ECO:0007669"/>
    <property type="project" value="UniProtKB-UniRule"/>
</dbReference>
<evidence type="ECO:0000256" key="7">
    <source>
        <dbReference type="ARBA" id="ARBA00022763"/>
    </source>
</evidence>
<comment type="caution">
    <text evidence="15">The sequence shown here is derived from an EMBL/GenBank/DDBJ whole genome shotgun (WGS) entry which is preliminary data.</text>
</comment>
<reference evidence="15" key="1">
    <citation type="submission" date="2020-10" db="EMBL/GenBank/DDBJ databases">
        <authorList>
            <person name="Gilroy R."/>
        </authorList>
    </citation>
    <scope>NUCLEOTIDE SEQUENCE</scope>
    <source>
        <strain evidence="15">CHK184-20233</strain>
    </source>
</reference>
<proteinExistence type="inferred from homology"/>
<dbReference type="AlphaFoldDB" id="A0A9D1DVF1"/>
<evidence type="ECO:0000256" key="13">
    <source>
        <dbReference type="RuleBase" id="RU000578"/>
    </source>
</evidence>
<dbReference type="SUPFAM" id="SSF52540">
    <property type="entry name" value="P-loop containing nucleoside triphosphate hydrolases"/>
    <property type="match status" value="1"/>
</dbReference>
<evidence type="ECO:0000256" key="6">
    <source>
        <dbReference type="ARBA" id="ARBA00022741"/>
    </source>
</evidence>
<keyword evidence="4 12" id="KW-0963">Cytoplasm</keyword>
<organism evidence="15 16">
    <name type="scientific">Candidatus Onthousia excrementipullorum</name>
    <dbReference type="NCBI Taxonomy" id="2840884"/>
    <lineage>
        <taxon>Bacteria</taxon>
        <taxon>Bacillati</taxon>
        <taxon>Bacillota</taxon>
        <taxon>Bacilli</taxon>
        <taxon>Candidatus Onthousia</taxon>
    </lineage>
</organism>
<keyword evidence="11 12" id="KW-0742">SOS response</keyword>